<dbReference type="EMBL" id="JBEAFC010000011">
    <property type="protein sequence ID" value="KAL1536227.1"/>
    <property type="molecule type" value="Genomic_DNA"/>
</dbReference>
<evidence type="ECO:0000313" key="1">
    <source>
        <dbReference type="EMBL" id="KAL1536227.1"/>
    </source>
</evidence>
<proteinExistence type="predicted"/>
<protein>
    <submittedName>
        <fullName evidence="1">Uncharacterized protein</fullName>
    </submittedName>
</protein>
<sequence length="80" mass="9587">MANQLTQNKVSRRRKELSNFMLVLEEIIRSHQLNMLLIRMLLSMIKSKKSKKTKRFWRNRFVRLGLIQHSSEVPYTTILG</sequence>
<dbReference type="AlphaFoldDB" id="A0ABD1FWM4"/>
<organism evidence="1 2">
    <name type="scientific">Salvia divinorum</name>
    <name type="common">Maria pastora</name>
    <name type="synonym">Diviner's sage</name>
    <dbReference type="NCBI Taxonomy" id="28513"/>
    <lineage>
        <taxon>Eukaryota</taxon>
        <taxon>Viridiplantae</taxon>
        <taxon>Streptophyta</taxon>
        <taxon>Embryophyta</taxon>
        <taxon>Tracheophyta</taxon>
        <taxon>Spermatophyta</taxon>
        <taxon>Magnoliopsida</taxon>
        <taxon>eudicotyledons</taxon>
        <taxon>Gunneridae</taxon>
        <taxon>Pentapetalae</taxon>
        <taxon>asterids</taxon>
        <taxon>lamiids</taxon>
        <taxon>Lamiales</taxon>
        <taxon>Lamiaceae</taxon>
        <taxon>Nepetoideae</taxon>
        <taxon>Mentheae</taxon>
        <taxon>Salviinae</taxon>
        <taxon>Salvia</taxon>
        <taxon>Salvia subgen. Calosphace</taxon>
    </lineage>
</organism>
<keyword evidence="2" id="KW-1185">Reference proteome</keyword>
<gene>
    <name evidence="1" type="ORF">AAHA92_28910</name>
</gene>
<comment type="caution">
    <text evidence="1">The sequence shown here is derived from an EMBL/GenBank/DDBJ whole genome shotgun (WGS) entry which is preliminary data.</text>
</comment>
<accession>A0ABD1FWM4</accession>
<evidence type="ECO:0000313" key="2">
    <source>
        <dbReference type="Proteomes" id="UP001567538"/>
    </source>
</evidence>
<dbReference type="Proteomes" id="UP001567538">
    <property type="component" value="Unassembled WGS sequence"/>
</dbReference>
<reference evidence="1 2" key="1">
    <citation type="submission" date="2024-06" db="EMBL/GenBank/DDBJ databases">
        <title>A chromosome level genome sequence of Diviner's sage (Salvia divinorum).</title>
        <authorList>
            <person name="Ford S.A."/>
            <person name="Ro D.-K."/>
            <person name="Ness R.W."/>
            <person name="Phillips M.A."/>
        </authorList>
    </citation>
    <scope>NUCLEOTIDE SEQUENCE [LARGE SCALE GENOMIC DNA]</scope>
    <source>
        <strain evidence="1">SAF-2024a</strain>
        <tissue evidence="1">Leaf</tissue>
    </source>
</reference>
<name>A0ABD1FWM4_SALDI</name>